<organism evidence="2 3">
    <name type="scientific">Flavobacterium pallidum</name>
    <dbReference type="NCBI Taxonomy" id="2172098"/>
    <lineage>
        <taxon>Bacteria</taxon>
        <taxon>Pseudomonadati</taxon>
        <taxon>Bacteroidota</taxon>
        <taxon>Flavobacteriia</taxon>
        <taxon>Flavobacteriales</taxon>
        <taxon>Flavobacteriaceae</taxon>
        <taxon>Flavobacterium</taxon>
    </lineage>
</organism>
<feature type="transmembrane region" description="Helical" evidence="1">
    <location>
        <begin position="40"/>
        <end position="56"/>
    </location>
</feature>
<keyword evidence="3" id="KW-1185">Reference proteome</keyword>
<proteinExistence type="predicted"/>
<keyword evidence="1" id="KW-0812">Transmembrane</keyword>
<dbReference type="AlphaFoldDB" id="A0A2S1SF35"/>
<name>A0A2S1SF35_9FLAO</name>
<keyword evidence="1" id="KW-0472">Membrane</keyword>
<protein>
    <submittedName>
        <fullName evidence="2">Uncharacterized protein</fullName>
    </submittedName>
</protein>
<feature type="transmembrane region" description="Helical" evidence="1">
    <location>
        <begin position="12"/>
        <end position="28"/>
    </location>
</feature>
<dbReference type="KEGG" id="fpal:HYN49_03430"/>
<evidence type="ECO:0000256" key="1">
    <source>
        <dbReference type="SAM" id="Phobius"/>
    </source>
</evidence>
<keyword evidence="1" id="KW-1133">Transmembrane helix</keyword>
<accession>A0A2S1SF35</accession>
<evidence type="ECO:0000313" key="3">
    <source>
        <dbReference type="Proteomes" id="UP000244937"/>
    </source>
</evidence>
<gene>
    <name evidence="2" type="ORF">HYN49_03430</name>
</gene>
<reference evidence="2 3" key="1">
    <citation type="submission" date="2018-05" db="EMBL/GenBank/DDBJ databases">
        <title>Genome sequencing of Flavobacterium sp. HYN0049.</title>
        <authorList>
            <person name="Yi H."/>
            <person name="Baek C."/>
        </authorList>
    </citation>
    <scope>NUCLEOTIDE SEQUENCE [LARGE SCALE GENOMIC DNA]</scope>
    <source>
        <strain evidence="2 3">HYN0049</strain>
    </source>
</reference>
<sequence length="127" mass="14785">MVMEIEDFKDLLLPFGLLIVFIIGSIIIKRQNSVKKSLQFRLVFYGVVMIILWFSLPMTPSLSTFGYPEDIADIESKEKLLKYLQRYNVAIVKTTEVVHWMIFITVFWLLSIVSTLIKHVKLEDSAK</sequence>
<dbReference type="Proteomes" id="UP000244937">
    <property type="component" value="Chromosome"/>
</dbReference>
<dbReference type="EMBL" id="CP029187">
    <property type="protein sequence ID" value="AWI25020.1"/>
    <property type="molecule type" value="Genomic_DNA"/>
</dbReference>
<evidence type="ECO:0000313" key="2">
    <source>
        <dbReference type="EMBL" id="AWI25020.1"/>
    </source>
</evidence>
<feature type="transmembrane region" description="Helical" evidence="1">
    <location>
        <begin position="97"/>
        <end position="117"/>
    </location>
</feature>